<feature type="domain" description="Cytochrome c" evidence="11">
    <location>
        <begin position="820"/>
        <end position="929"/>
    </location>
</feature>
<feature type="domain" description="Integrase catalytic" evidence="10">
    <location>
        <begin position="1268"/>
        <end position="1434"/>
    </location>
</feature>
<evidence type="ECO:0000313" key="14">
    <source>
        <dbReference type="Proteomes" id="UP000186817"/>
    </source>
</evidence>
<dbReference type="InterPro" id="IPR010666">
    <property type="entry name" value="Znf_GRF"/>
</dbReference>
<protein>
    <submittedName>
        <fullName evidence="13">Copia protein</fullName>
    </submittedName>
</protein>
<evidence type="ECO:0000256" key="3">
    <source>
        <dbReference type="ARBA" id="ARBA00022833"/>
    </source>
</evidence>
<keyword evidence="14" id="KW-1185">Reference proteome</keyword>
<dbReference type="SUPFAM" id="SSF57756">
    <property type="entry name" value="Retrovirus zinc finger-like domains"/>
    <property type="match status" value="1"/>
</dbReference>
<evidence type="ECO:0000259" key="12">
    <source>
        <dbReference type="PROSITE" id="PS51999"/>
    </source>
</evidence>
<evidence type="ECO:0000256" key="5">
    <source>
        <dbReference type="PROSITE-ProRule" id="PRU00047"/>
    </source>
</evidence>
<dbReference type="InterPro" id="IPR050951">
    <property type="entry name" value="Retrovirus_Pol_polyprotein"/>
</dbReference>
<dbReference type="Pfam" id="PF00098">
    <property type="entry name" value="zf-CCHC"/>
    <property type="match status" value="1"/>
</dbReference>
<keyword evidence="7" id="KW-0175">Coiled coil</keyword>
<feature type="region of interest" description="Disordered" evidence="8">
    <location>
        <begin position="1092"/>
        <end position="1211"/>
    </location>
</feature>
<feature type="region of interest" description="Disordered" evidence="8">
    <location>
        <begin position="847"/>
        <end position="871"/>
    </location>
</feature>
<gene>
    <name evidence="13" type="primary">GIP</name>
    <name evidence="13" type="ORF">AK812_SmicGene36365</name>
</gene>
<organism evidence="13 14">
    <name type="scientific">Symbiodinium microadriaticum</name>
    <name type="common">Dinoflagellate</name>
    <name type="synonym">Zooxanthella microadriatica</name>
    <dbReference type="NCBI Taxonomy" id="2951"/>
    <lineage>
        <taxon>Eukaryota</taxon>
        <taxon>Sar</taxon>
        <taxon>Alveolata</taxon>
        <taxon>Dinophyceae</taxon>
        <taxon>Suessiales</taxon>
        <taxon>Symbiodiniaceae</taxon>
        <taxon>Symbiodinium</taxon>
    </lineage>
</organism>
<evidence type="ECO:0000259" key="11">
    <source>
        <dbReference type="PROSITE" id="PS51007"/>
    </source>
</evidence>
<feature type="compositionally biased region" description="Basic and acidic residues" evidence="8">
    <location>
        <begin position="1125"/>
        <end position="1136"/>
    </location>
</feature>
<dbReference type="GO" id="GO:0015074">
    <property type="term" value="P:DNA integration"/>
    <property type="evidence" value="ECO:0007669"/>
    <property type="project" value="InterPro"/>
</dbReference>
<keyword evidence="2 5" id="KW-0863">Zinc-finger</keyword>
<evidence type="ECO:0000259" key="10">
    <source>
        <dbReference type="PROSITE" id="PS50994"/>
    </source>
</evidence>
<feature type="domain" description="CCHC-type" evidence="9">
    <location>
        <begin position="369"/>
        <end position="384"/>
    </location>
</feature>
<feature type="compositionally biased region" description="Low complexity" evidence="8">
    <location>
        <begin position="691"/>
        <end position="708"/>
    </location>
</feature>
<dbReference type="Gene3D" id="3.30.420.10">
    <property type="entry name" value="Ribonuclease H-like superfamily/Ribonuclease H"/>
    <property type="match status" value="1"/>
</dbReference>
<dbReference type="InterPro" id="IPR013103">
    <property type="entry name" value="RVT_2"/>
</dbReference>
<dbReference type="EMBL" id="LSRX01001154">
    <property type="protein sequence ID" value="OLP82940.1"/>
    <property type="molecule type" value="Genomic_DNA"/>
</dbReference>
<dbReference type="Proteomes" id="UP000186817">
    <property type="component" value="Unassembled WGS sequence"/>
</dbReference>
<feature type="domain" description="GRF-type" evidence="12">
    <location>
        <begin position="738"/>
        <end position="780"/>
    </location>
</feature>
<dbReference type="InterPro" id="IPR009056">
    <property type="entry name" value="Cyt_c-like_dom"/>
</dbReference>
<feature type="coiled-coil region" evidence="7">
    <location>
        <begin position="579"/>
        <end position="606"/>
    </location>
</feature>
<dbReference type="PANTHER" id="PTHR37984">
    <property type="entry name" value="PROTEIN CBG26694"/>
    <property type="match status" value="1"/>
</dbReference>
<feature type="compositionally biased region" description="Basic and acidic residues" evidence="8">
    <location>
        <begin position="47"/>
        <end position="65"/>
    </location>
</feature>
<dbReference type="PANTHER" id="PTHR37984:SF5">
    <property type="entry name" value="PROTEIN NYNRIN-LIKE"/>
    <property type="match status" value="1"/>
</dbReference>
<feature type="compositionally biased region" description="Acidic residues" evidence="8">
    <location>
        <begin position="11"/>
        <end position="32"/>
    </location>
</feature>
<dbReference type="PROSITE" id="PS50994">
    <property type="entry name" value="INTEGRASE"/>
    <property type="match status" value="1"/>
</dbReference>
<dbReference type="Pfam" id="PF07727">
    <property type="entry name" value="RVT_2"/>
    <property type="match status" value="1"/>
</dbReference>
<dbReference type="GO" id="GO:0020037">
    <property type="term" value="F:heme binding"/>
    <property type="evidence" value="ECO:0007669"/>
    <property type="project" value="InterPro"/>
</dbReference>
<feature type="compositionally biased region" description="Pro residues" evidence="8">
    <location>
        <begin position="676"/>
        <end position="690"/>
    </location>
</feature>
<dbReference type="Gene3D" id="4.10.60.10">
    <property type="entry name" value="Zinc finger, CCHC-type"/>
    <property type="match status" value="1"/>
</dbReference>
<feature type="compositionally biased region" description="Low complexity" evidence="8">
    <location>
        <begin position="1"/>
        <end position="10"/>
    </location>
</feature>
<feature type="compositionally biased region" description="Polar residues" evidence="8">
    <location>
        <begin position="646"/>
        <end position="657"/>
    </location>
</feature>
<dbReference type="Pfam" id="PF06839">
    <property type="entry name" value="Zn_ribbon_GRF"/>
    <property type="match status" value="1"/>
</dbReference>
<dbReference type="GO" id="GO:0008270">
    <property type="term" value="F:zinc ion binding"/>
    <property type="evidence" value="ECO:0007669"/>
    <property type="project" value="UniProtKB-KW"/>
</dbReference>
<keyword evidence="6" id="KW-0349">Heme</keyword>
<evidence type="ECO:0000256" key="1">
    <source>
        <dbReference type="ARBA" id="ARBA00022723"/>
    </source>
</evidence>
<dbReference type="PROSITE" id="PS51999">
    <property type="entry name" value="ZF_GRF"/>
    <property type="match status" value="1"/>
</dbReference>
<keyword evidence="4 6" id="KW-0408">Iron</keyword>
<accession>A0A1Q9CJ33</accession>
<feature type="region of interest" description="Disordered" evidence="8">
    <location>
        <begin position="616"/>
        <end position="713"/>
    </location>
</feature>
<evidence type="ECO:0000256" key="2">
    <source>
        <dbReference type="ARBA" id="ARBA00022771"/>
    </source>
</evidence>
<dbReference type="InterPro" id="IPR036875">
    <property type="entry name" value="Znf_CCHC_sf"/>
</dbReference>
<dbReference type="GO" id="GO:0003676">
    <property type="term" value="F:nucleic acid binding"/>
    <property type="evidence" value="ECO:0007669"/>
    <property type="project" value="InterPro"/>
</dbReference>
<feature type="region of interest" description="Disordered" evidence="8">
    <location>
        <begin position="1"/>
        <end position="90"/>
    </location>
</feature>
<dbReference type="OrthoDB" id="439738at2759"/>
<keyword evidence="1 6" id="KW-0479">Metal-binding</keyword>
<name>A0A1Q9CJ33_SYMMI</name>
<evidence type="ECO:0000256" key="8">
    <source>
        <dbReference type="SAM" id="MobiDB-lite"/>
    </source>
</evidence>
<dbReference type="PROSITE" id="PS51007">
    <property type="entry name" value="CYTC"/>
    <property type="match status" value="1"/>
</dbReference>
<reference evidence="13 14" key="1">
    <citation type="submission" date="2016-02" db="EMBL/GenBank/DDBJ databases">
        <title>Genome analysis of coral dinoflagellate symbionts highlights evolutionary adaptations to a symbiotic lifestyle.</title>
        <authorList>
            <person name="Aranda M."/>
            <person name="Li Y."/>
            <person name="Liew Y.J."/>
            <person name="Baumgarten S."/>
            <person name="Simakov O."/>
            <person name="Wilson M."/>
            <person name="Piel J."/>
            <person name="Ashoor H."/>
            <person name="Bougouffa S."/>
            <person name="Bajic V.B."/>
            <person name="Ryu T."/>
            <person name="Ravasi T."/>
            <person name="Bayer T."/>
            <person name="Micklem G."/>
            <person name="Kim H."/>
            <person name="Bhak J."/>
            <person name="Lajeunesse T.C."/>
            <person name="Voolstra C.R."/>
        </authorList>
    </citation>
    <scope>NUCLEOTIDE SEQUENCE [LARGE SCALE GENOMIC DNA]</scope>
    <source>
        <strain evidence="13 14">CCMP2467</strain>
    </source>
</reference>
<dbReference type="InterPro" id="IPR001878">
    <property type="entry name" value="Znf_CCHC"/>
</dbReference>
<dbReference type="PROSITE" id="PS50158">
    <property type="entry name" value="ZF_CCHC"/>
    <property type="match status" value="1"/>
</dbReference>
<comment type="caution">
    <text evidence="13">The sequence shown here is derived from an EMBL/GenBank/DDBJ whole genome shotgun (WGS) entry which is preliminary data.</text>
</comment>
<evidence type="ECO:0000256" key="6">
    <source>
        <dbReference type="PROSITE-ProRule" id="PRU00433"/>
    </source>
</evidence>
<feature type="region of interest" description="Disordered" evidence="8">
    <location>
        <begin position="334"/>
        <end position="353"/>
    </location>
</feature>
<dbReference type="InterPro" id="IPR012337">
    <property type="entry name" value="RNaseH-like_sf"/>
</dbReference>
<evidence type="ECO:0000259" key="9">
    <source>
        <dbReference type="PROSITE" id="PS50158"/>
    </source>
</evidence>
<dbReference type="SMART" id="SM00343">
    <property type="entry name" value="ZnF_C2HC"/>
    <property type="match status" value="1"/>
</dbReference>
<evidence type="ECO:0000256" key="7">
    <source>
        <dbReference type="SAM" id="Coils"/>
    </source>
</evidence>
<feature type="compositionally biased region" description="Polar residues" evidence="8">
    <location>
        <begin position="849"/>
        <end position="863"/>
    </location>
</feature>
<feature type="region of interest" description="Disordered" evidence="8">
    <location>
        <begin position="1672"/>
        <end position="1701"/>
    </location>
</feature>
<dbReference type="GO" id="GO:0009055">
    <property type="term" value="F:electron transfer activity"/>
    <property type="evidence" value="ECO:0007669"/>
    <property type="project" value="InterPro"/>
</dbReference>
<dbReference type="InterPro" id="IPR001584">
    <property type="entry name" value="Integrase_cat-core"/>
</dbReference>
<evidence type="ECO:0000256" key="4">
    <source>
        <dbReference type="ARBA" id="ARBA00023004"/>
    </source>
</evidence>
<keyword evidence="3" id="KW-0862">Zinc</keyword>
<dbReference type="SUPFAM" id="SSF53098">
    <property type="entry name" value="Ribonuclease H-like"/>
    <property type="match status" value="1"/>
</dbReference>
<sequence>MAQGSAADLPVPEDEEDEDQRQDEAVEDEEAEYNQFRQWMRLRAHERRSERPSRRSREQSRRRADEDDDDQGSDFRTNAGPPPPWDGAEYPFEDYLIRARIWVSTTKAQDFKHLAKDPKWLSDPNNAETLLTQMDAPEYYGDDQDEHLLASLSRITYHLKRQKNENARQFLAKWEAAERKVQEHRVNLPSIYKGFLLINALGLAESDIKALLNFTQGSIEPKDVKHWLRKHEAKLQANQLGNESLAKSSKTTTSTVHLVEGETDLNEDETIADKDDDDLEAMETMLADMVDNPLPESEVFEEQEAAEILAMMIREKKKTYTQSAQLKKDRELGRGYRQGSTGQNHRAATGPLRPGTYRLSIAELKQRTRCQKCGRIGHWKRECPGVTSNGQASNQKETHLLEVDVDDYDDAMFCHLLEIIPDDVNVSAPTSASGSILNQEAEPKGCGVGHSAKAPFLISLRFLIQGDAVISLVEGKLMLVLQKHGAKLPLCIGPTGALRIPLNNFTAKMHRFAMDCSSPTNKRARPEQDDPARTARALDRWRNLLLRVCVIFRPLIQLMVNLVGNSLDRSYLHVKHNVKEFHLARLQELKMTIDEAIQDKNDEDRELFKKFQNWRREQAPRAKKTATESDFEMVDKESSSPGLMGSISQYTHWNGATGSRGRRLSSVASPRSNEPPRGPPPPKPMWPNKPSPSIKTSAAASNSTSNNTLSDAKVTDKMKQQEIFTFGAQLFGNDLPPCNCGRVCKMELSLTPVNYKRLFFNCRNGREQEQCGMFKWCEHQPLLDDEYQETRDRIQNSLQEKHTPREFLVRMIQDLCGHSATIQSGSNAFVVRTRCRTCHKLLSAEPRTTKTPSRTGTRSNANKITEEDDSSSHNMDYQEFLEWTHRQMSTAFELTQVAETELPESRADRLKGFSKGDKKDTRTWEQVLTCGLGLGKARSKGLWEPDRVGADLAILTVSADPAEFSRSLQHALESQPTCLVLVMPVLIAQTAERDQIERLALQAGRKASKVIRDVVYLQEDTASSKVDVSIDFPYRSRSGSMEVATTWEAAHRVLQRTCELSVRNVLSVLRSLLAARCHVSRDDVYERDLLQESREQTQRQQRYENYMTRPLSENEVHYQRRVRARMNEQGHARTPDQQEDEDQEAGDSELHPVPDPPEGEGEPQGLDQRAARPGDGDQDSGDSGLHPVPDPPEGEGQDLGAEEKALPGSRHRTLVQLVRRAHEGLGHPHRERFVRILKAAKASEDVIKIAQELKCSVCEKFLQTRPPRRAAPPREFGINEVIGMDTIWLPMVGQKRKKIALNIIDYSSHFQMIIPLKGRSPEAVWSAYRQWVRFFGPPKQIWADQGGEFKGSFRQRTAQEGTRMDPSSLESPFQRGLAERHGRTFKVLLEKTMADYNCASIAEWHELVDNAVMMKNRLASRGGYSPVQRVMGYLPRLPGGLLSEGHADAEAGKELRLGDGGIVRAMNMRKAAAKAFFEVDSDQALRNVIAGGPRPQQDYVVGQMVYFYRLGHSKKGDRPHQRWHGPARVIMTDMPSTVWLSYQGNLVKASPERIRSGSTEEKLSVTGWLDGLTKAKEEFEKEPKRGYIDLSKEPVPDYEETIEYEPDEEDLLPEPELPVNRDRRRIRQKTSLEELRARTPMAVEPEAALPEQRPPSEDLPEDMAAGIWEPIPSPPSPAGDDEVTPGQGILEDDETVEPPTKRTRTHLLELYYAKLETLFKTRQRKEIRLKELNQHDLECFLRATEKEIANNLETKAYEKIDAETSARIRQEKPDRIMESRYVRTAKPLEQGDVDKAQCEGTLLKGEHGGPCKAKVRHVMKGFSEEGAEDLESATPQVTREGVMFTAQVIASKRWQLGFLDFTQAFHSGDPIRRELYAEQPPEGVPGMKKGDLLRLLKTCYGLLDGPMAWFRHLKRLLIEELGYVQSLADPCIYFLHDPNTNGWDKLIGIISVATDDMLHGGGEVHQAKMQMLTERYKLGKFQYGSGRFTGKQFTPQEDGSIMVDQNHYVAEKVHKIPLTKARKTQRYSYCTEPEIALLRSLVGALAWLAKETRPDLCGRVSLLQQQFPKPRVRDMISANQLAIEAERFPVGIRISPIEIQRLRVSAVTDASWGNAEGAGSKEDSGKDFWVETSEHWIRKHVQARHTLFHPGMVDNGPDLHAIEARRITYLNQENQETRQEDQWNGNQVNLVAGPAWTGQTVFVKSQQGLNHTEISEKFLQNRRTSSQGGHLVIFHDQDLQYEPSAAVTISSWKSYKLKRKVVNTLSAECQALASGIGNVHWHRFLLLEAQGGEFTNQDWEKSLAKIPYLAVTDSKSLYDSLSKQTCPYSQIDDKRTAIDISIIKNELAHGGTVRWIDGRNMISDSLTKSTGSSFLRHVMSHGKWTLNELGFETIQTDLDSSKECLFLFDGLWQTWFQPKQSVADVIPARSVG</sequence>
<dbReference type="InterPro" id="IPR036397">
    <property type="entry name" value="RNaseH_sf"/>
</dbReference>
<proteinExistence type="predicted"/>
<evidence type="ECO:0000313" key="13">
    <source>
        <dbReference type="EMBL" id="OLP82940.1"/>
    </source>
</evidence>
<feature type="compositionally biased region" description="Acidic residues" evidence="8">
    <location>
        <begin position="1137"/>
        <end position="1147"/>
    </location>
</feature>